<keyword evidence="3" id="KW-1185">Reference proteome</keyword>
<dbReference type="SUPFAM" id="SSF103473">
    <property type="entry name" value="MFS general substrate transporter"/>
    <property type="match status" value="1"/>
</dbReference>
<feature type="transmembrane region" description="Helical" evidence="1">
    <location>
        <begin position="314"/>
        <end position="333"/>
    </location>
</feature>
<dbReference type="InterPro" id="IPR036259">
    <property type="entry name" value="MFS_trans_sf"/>
</dbReference>
<evidence type="ECO:0000313" key="3">
    <source>
        <dbReference type="Proteomes" id="UP001165089"/>
    </source>
</evidence>
<protein>
    <submittedName>
        <fullName evidence="2">MFS transporter</fullName>
    </submittedName>
</protein>
<feature type="transmembrane region" description="Helical" evidence="1">
    <location>
        <begin position="395"/>
        <end position="421"/>
    </location>
</feature>
<feature type="transmembrane region" description="Helical" evidence="1">
    <location>
        <begin position="92"/>
        <end position="110"/>
    </location>
</feature>
<dbReference type="EMBL" id="BSDD01000002">
    <property type="protein sequence ID" value="GLH69606.1"/>
    <property type="molecule type" value="Genomic_DNA"/>
</dbReference>
<keyword evidence="1" id="KW-0812">Transmembrane</keyword>
<sequence>MTPASSGPARLLRRLVLLEPGEGPMLSAATAYFACLMAGYYLLRPVREAFGIARGADKLPWLMTGTLLAMLLVNPAFAALVSRFPRRRFIPWTYRFFALNLLVFAALFRWRAGHGAALGYVFYIWLSVFNLFVVSVFWGFLTDLLHEAQAKRLFGFIAMGGTVGAIAGAGLTEALSRGQAFGWRLPVALGPGGLMLVSALLLELAAQCALALARRFHLGMAAGAPAEPGPGAWEGLRLVAGSRYLQLMGGYMLLYTITSTFLYLAQGAIVEHTFASRAVRTAAFARLDLWTNLLTLAGQVLLTGRVLRRFRMAGILLVLPVLTLLGFGGLWALPTFGMLALVQVSRRGLHYALDRPAREILYVPLGPEEKYKSKPFLDTFVYRVGDLLGVWAPTALALVAIPAAPAAMAFSAAWFGAAAALGRWNRRVSRDAPGA</sequence>
<dbReference type="Proteomes" id="UP001165089">
    <property type="component" value="Unassembled WGS sequence"/>
</dbReference>
<dbReference type="PANTHER" id="PTHR43596">
    <property type="entry name" value="ADP,ATP CARRIER PROTEIN"/>
    <property type="match status" value="1"/>
</dbReference>
<feature type="transmembrane region" description="Helical" evidence="1">
    <location>
        <begin position="153"/>
        <end position="172"/>
    </location>
</feature>
<feature type="transmembrane region" description="Helical" evidence="1">
    <location>
        <begin position="289"/>
        <end position="307"/>
    </location>
</feature>
<gene>
    <name evidence="2" type="ORF">GETHPA_11390</name>
</gene>
<dbReference type="PANTHER" id="PTHR43596:SF1">
    <property type="entry name" value="ADP,ATP CARRIER PROTEIN"/>
    <property type="match status" value="1"/>
</dbReference>
<feature type="transmembrane region" description="Helical" evidence="1">
    <location>
        <begin position="21"/>
        <end position="41"/>
    </location>
</feature>
<evidence type="ECO:0000256" key="1">
    <source>
        <dbReference type="SAM" id="Phobius"/>
    </source>
</evidence>
<feature type="transmembrane region" description="Helical" evidence="1">
    <location>
        <begin position="251"/>
        <end position="269"/>
    </location>
</feature>
<reference evidence="2 3" key="1">
    <citation type="journal article" date="2023" name="Antonie Van Leeuwenhoek">
        <title>Mesoterricola silvestris gen. nov., sp. nov., Mesoterricola sediminis sp. nov., Geothrix oryzae sp. nov., Geothrix edaphica sp. nov., Geothrix rubra sp. nov., and Geothrix limicola sp. nov., six novel members of Acidobacteriota isolated from soils.</title>
        <authorList>
            <person name="Itoh H."/>
            <person name="Sugisawa Y."/>
            <person name="Mise K."/>
            <person name="Xu Z."/>
            <person name="Kuniyasu M."/>
            <person name="Ushijima N."/>
            <person name="Kawano K."/>
            <person name="Kobayashi E."/>
            <person name="Shiratori Y."/>
            <person name="Masuda Y."/>
            <person name="Senoo K."/>
        </authorList>
    </citation>
    <scope>NUCLEOTIDE SEQUENCE [LARGE SCALE GENOMIC DNA]</scope>
    <source>
        <strain evidence="2 3">Red803</strain>
    </source>
</reference>
<name>A0ABQ5Q5D3_9BACT</name>
<accession>A0ABQ5Q5D3</accession>
<comment type="caution">
    <text evidence="2">The sequence shown here is derived from an EMBL/GenBank/DDBJ whole genome shotgun (WGS) entry which is preliminary data.</text>
</comment>
<dbReference type="Gene3D" id="1.20.1250.20">
    <property type="entry name" value="MFS general substrate transporter like domains"/>
    <property type="match status" value="1"/>
</dbReference>
<feature type="transmembrane region" description="Helical" evidence="1">
    <location>
        <begin position="192"/>
        <end position="213"/>
    </location>
</feature>
<evidence type="ECO:0000313" key="2">
    <source>
        <dbReference type="EMBL" id="GLH69606.1"/>
    </source>
</evidence>
<feature type="transmembrane region" description="Helical" evidence="1">
    <location>
        <begin position="61"/>
        <end position="80"/>
    </location>
</feature>
<proteinExistence type="predicted"/>
<feature type="transmembrane region" description="Helical" evidence="1">
    <location>
        <begin position="122"/>
        <end position="141"/>
    </location>
</feature>
<organism evidence="2 3">
    <name type="scientific">Geothrix rubra</name>
    <dbReference type="NCBI Taxonomy" id="2927977"/>
    <lineage>
        <taxon>Bacteria</taxon>
        <taxon>Pseudomonadati</taxon>
        <taxon>Acidobacteriota</taxon>
        <taxon>Holophagae</taxon>
        <taxon>Holophagales</taxon>
        <taxon>Holophagaceae</taxon>
        <taxon>Geothrix</taxon>
    </lineage>
</organism>
<keyword evidence="1" id="KW-0472">Membrane</keyword>
<keyword evidence="1" id="KW-1133">Transmembrane helix</keyword>
<dbReference type="RefSeq" id="WP_285723622.1">
    <property type="nucleotide sequence ID" value="NZ_BSDD01000002.1"/>
</dbReference>